<dbReference type="SUPFAM" id="SSF58069">
    <property type="entry name" value="Virus ectodomain"/>
    <property type="match status" value="1"/>
</dbReference>
<evidence type="ECO:0000313" key="4">
    <source>
        <dbReference type="Proteomes" id="UP000269221"/>
    </source>
</evidence>
<organism evidence="3 4">
    <name type="scientific">Hirundo rustica rustica</name>
    <dbReference type="NCBI Taxonomy" id="333673"/>
    <lineage>
        <taxon>Eukaryota</taxon>
        <taxon>Metazoa</taxon>
        <taxon>Chordata</taxon>
        <taxon>Craniata</taxon>
        <taxon>Vertebrata</taxon>
        <taxon>Euteleostomi</taxon>
        <taxon>Archelosauria</taxon>
        <taxon>Archosauria</taxon>
        <taxon>Dinosauria</taxon>
        <taxon>Saurischia</taxon>
        <taxon>Theropoda</taxon>
        <taxon>Coelurosauria</taxon>
        <taxon>Aves</taxon>
        <taxon>Neognathae</taxon>
        <taxon>Neoaves</taxon>
        <taxon>Telluraves</taxon>
        <taxon>Australaves</taxon>
        <taxon>Passeriformes</taxon>
        <taxon>Sylvioidea</taxon>
        <taxon>Hirundinidae</taxon>
        <taxon>Hirundo</taxon>
    </lineage>
</organism>
<evidence type="ECO:0000313" key="3">
    <source>
        <dbReference type="EMBL" id="RMC17909.1"/>
    </source>
</evidence>
<keyword evidence="2" id="KW-0812">Transmembrane</keyword>
<accession>A0A3M0KX78</accession>
<dbReference type="Gene3D" id="1.10.287.210">
    <property type="match status" value="1"/>
</dbReference>
<dbReference type="Proteomes" id="UP000269221">
    <property type="component" value="Unassembled WGS sequence"/>
</dbReference>
<keyword evidence="2" id="KW-0472">Membrane</keyword>
<feature type="region of interest" description="Disordered" evidence="1">
    <location>
        <begin position="216"/>
        <end position="256"/>
    </location>
</feature>
<evidence type="ECO:0000256" key="1">
    <source>
        <dbReference type="SAM" id="MobiDB-lite"/>
    </source>
</evidence>
<feature type="transmembrane region" description="Helical" evidence="2">
    <location>
        <begin position="181"/>
        <end position="199"/>
    </location>
</feature>
<reference evidence="3 4" key="1">
    <citation type="submission" date="2018-07" db="EMBL/GenBank/DDBJ databases">
        <title>A high quality draft genome assembly of the barn swallow (H. rustica rustica).</title>
        <authorList>
            <person name="Formenti G."/>
            <person name="Chiara M."/>
            <person name="Poveda L."/>
            <person name="Francoijs K.-J."/>
            <person name="Bonisoli-Alquati A."/>
            <person name="Canova L."/>
            <person name="Gianfranceschi L."/>
            <person name="Horner D.S."/>
            <person name="Saino N."/>
        </authorList>
    </citation>
    <scope>NUCLEOTIDE SEQUENCE [LARGE SCALE GENOMIC DNA]</scope>
    <source>
        <strain evidence="3">Chelidonia</strain>
        <tissue evidence="3">Blood</tissue>
    </source>
</reference>
<name>A0A3M0KX78_HIRRU</name>
<feature type="compositionally biased region" description="Acidic residues" evidence="1">
    <location>
        <begin position="223"/>
        <end position="241"/>
    </location>
</feature>
<comment type="caution">
    <text evidence="3">The sequence shown here is derived from an EMBL/GenBank/DDBJ whole genome shotgun (WGS) entry which is preliminary data.</text>
</comment>
<evidence type="ECO:0000256" key="2">
    <source>
        <dbReference type="SAM" id="Phobius"/>
    </source>
</evidence>
<protein>
    <submittedName>
        <fullName evidence="3">Uncharacterized protein</fullName>
    </submittedName>
</protein>
<dbReference type="InterPro" id="IPR018154">
    <property type="entry name" value="TLV/ENV_coat_polyprotein"/>
</dbReference>
<dbReference type="EMBL" id="QRBI01000098">
    <property type="protein sequence ID" value="RMC17909.1"/>
    <property type="molecule type" value="Genomic_DNA"/>
</dbReference>
<keyword evidence="2" id="KW-1133">Transmembrane helix</keyword>
<dbReference type="AlphaFoldDB" id="A0A3M0KX78"/>
<keyword evidence="4" id="KW-1185">Reference proteome</keyword>
<dbReference type="OrthoDB" id="9838443at2759"/>
<proteinExistence type="predicted"/>
<gene>
    <name evidence="3" type="ORF">DUI87_05578</name>
</gene>
<dbReference type="Pfam" id="PF00429">
    <property type="entry name" value="TLV_coat"/>
    <property type="match status" value="1"/>
</dbReference>
<sequence>MGQDHICLSAMSADSPLSTCLVGIPFKPQDFPPKFQQIVREVNFKAAREGPSSFRDPHLNFDVIVAKVLGELAHLECWVAKQANLTSDALANLLRDEEITRQATLQNRATIDYLLLLHGHQCEEFEGLCCFNLSSKAEDIHAVIRRMKDMVSDIKRETDDWLNGLFTNWGLSGWTSSIIKTLLLCLFILLLVMLAFGLLKRMLYNLFATSHSPTINHLVSPPEDPEEEGLELEEVLEGTPEDEGRNPDEEDHGLGYPTQHEWFATSYPASEYLPPPFQFHSS</sequence>